<evidence type="ECO:0000313" key="2">
    <source>
        <dbReference type="EMBL" id="CAD9427497.1"/>
    </source>
</evidence>
<feature type="transmembrane region" description="Helical" evidence="1">
    <location>
        <begin position="54"/>
        <end position="77"/>
    </location>
</feature>
<protein>
    <submittedName>
        <fullName evidence="2">Uncharacterized protein</fullName>
    </submittedName>
</protein>
<dbReference type="AlphaFoldDB" id="A0A7S2CJ47"/>
<keyword evidence="1" id="KW-0472">Membrane</keyword>
<evidence type="ECO:0000256" key="1">
    <source>
        <dbReference type="SAM" id="Phobius"/>
    </source>
</evidence>
<accession>A0A7S2CJ47</accession>
<keyword evidence="1" id="KW-0812">Transmembrane</keyword>
<feature type="transmembrane region" description="Helical" evidence="1">
    <location>
        <begin position="84"/>
        <end position="106"/>
    </location>
</feature>
<sequence>MLTLRNSILESRTSVVCSLTMLALATVLIVFAIYELSQHVVDGPRELTIEVMLSVPSSLAYLVVGMLQLQMAWILSLRSLKQDAIISILGAVISIGTLLAALVNLIDRIEVDEDYPAFASPWHHPAALLPGSDNRSDRLLGAHRPWWAMAHAVGRRVYRYWWLDEVFTIATASVMLLLGAWQLLEDTRIGARWWRHSFWFAPLPALEKDASSRRREVIAGVATLPPKEEAERFEPQIFHEASPLVS</sequence>
<keyword evidence="1" id="KW-1133">Transmembrane helix</keyword>
<reference evidence="2" key="1">
    <citation type="submission" date="2021-01" db="EMBL/GenBank/DDBJ databases">
        <authorList>
            <person name="Corre E."/>
            <person name="Pelletier E."/>
            <person name="Niang G."/>
            <person name="Scheremetjew M."/>
            <person name="Finn R."/>
            <person name="Kale V."/>
            <person name="Holt S."/>
            <person name="Cochrane G."/>
            <person name="Meng A."/>
            <person name="Brown T."/>
            <person name="Cohen L."/>
        </authorList>
    </citation>
    <scope>NUCLEOTIDE SEQUENCE</scope>
    <source>
        <strain evidence="2">UTEX LB 985</strain>
    </source>
</reference>
<proteinExistence type="predicted"/>
<dbReference type="EMBL" id="HBGU01017295">
    <property type="protein sequence ID" value="CAD9427497.1"/>
    <property type="molecule type" value="Transcribed_RNA"/>
</dbReference>
<organism evidence="2">
    <name type="scientific">Haptolina brevifila</name>
    <dbReference type="NCBI Taxonomy" id="156173"/>
    <lineage>
        <taxon>Eukaryota</taxon>
        <taxon>Haptista</taxon>
        <taxon>Haptophyta</taxon>
        <taxon>Prymnesiophyceae</taxon>
        <taxon>Prymnesiales</taxon>
        <taxon>Prymnesiaceae</taxon>
        <taxon>Haptolina</taxon>
    </lineage>
</organism>
<name>A0A7S2CJ47_9EUKA</name>
<gene>
    <name evidence="2" type="ORF">CBRE1094_LOCUS9361</name>
</gene>
<feature type="transmembrane region" description="Helical" evidence="1">
    <location>
        <begin position="12"/>
        <end position="34"/>
    </location>
</feature>
<feature type="transmembrane region" description="Helical" evidence="1">
    <location>
        <begin position="166"/>
        <end position="184"/>
    </location>
</feature>